<feature type="compositionally biased region" description="Basic and acidic residues" evidence="1">
    <location>
        <begin position="1"/>
        <end position="32"/>
    </location>
</feature>
<dbReference type="EMBL" id="JACSDZ010000013">
    <property type="protein sequence ID" value="KAF7388283.1"/>
    <property type="molecule type" value="Genomic_DNA"/>
</dbReference>
<comment type="caution">
    <text evidence="2">The sequence shown here is derived from an EMBL/GenBank/DDBJ whole genome shotgun (WGS) entry which is preliminary data.</text>
</comment>
<evidence type="ECO:0000313" key="3">
    <source>
        <dbReference type="Proteomes" id="UP000617340"/>
    </source>
</evidence>
<sequence>MREKQAEKKKEGRREDIFKNPREHDRNYDRETSSTNKQQQDDWHSYVFNYSQEQAGEGRRPRAFLLSSKLSRHIANEDSPERLFGFSKKLDRSRSEADTRIQKVFRRCQRASSFLCPNVFQRVDDPHRLRVESVNCVQIDIRNDYQADEHNSSKVAFTALDRGHEHTE</sequence>
<accession>A0A834JH69</accession>
<organism evidence="2 3">
    <name type="scientific">Vespula germanica</name>
    <name type="common">German yellow jacket</name>
    <name type="synonym">Paravespula germanica</name>
    <dbReference type="NCBI Taxonomy" id="30212"/>
    <lineage>
        <taxon>Eukaryota</taxon>
        <taxon>Metazoa</taxon>
        <taxon>Ecdysozoa</taxon>
        <taxon>Arthropoda</taxon>
        <taxon>Hexapoda</taxon>
        <taxon>Insecta</taxon>
        <taxon>Pterygota</taxon>
        <taxon>Neoptera</taxon>
        <taxon>Endopterygota</taxon>
        <taxon>Hymenoptera</taxon>
        <taxon>Apocrita</taxon>
        <taxon>Aculeata</taxon>
        <taxon>Vespoidea</taxon>
        <taxon>Vespidae</taxon>
        <taxon>Vespinae</taxon>
        <taxon>Vespula</taxon>
    </lineage>
</organism>
<keyword evidence="3" id="KW-1185">Reference proteome</keyword>
<protein>
    <submittedName>
        <fullName evidence="2">Uncharacterized protein</fullName>
    </submittedName>
</protein>
<dbReference type="AlphaFoldDB" id="A0A834JH69"/>
<name>A0A834JH69_VESGE</name>
<dbReference type="Proteomes" id="UP000617340">
    <property type="component" value="Unassembled WGS sequence"/>
</dbReference>
<evidence type="ECO:0000313" key="2">
    <source>
        <dbReference type="EMBL" id="KAF7388283.1"/>
    </source>
</evidence>
<evidence type="ECO:0000256" key="1">
    <source>
        <dbReference type="SAM" id="MobiDB-lite"/>
    </source>
</evidence>
<proteinExistence type="predicted"/>
<reference evidence="2" key="1">
    <citation type="journal article" date="2020" name="G3 (Bethesda)">
        <title>High-Quality Assemblies for Three Invasive Social Wasps from the &lt;i&gt;Vespula&lt;/i&gt; Genus.</title>
        <authorList>
            <person name="Harrop T.W.R."/>
            <person name="Guhlin J."/>
            <person name="McLaughlin G.M."/>
            <person name="Permina E."/>
            <person name="Stockwell P."/>
            <person name="Gilligan J."/>
            <person name="Le Lec M.F."/>
            <person name="Gruber M.A.M."/>
            <person name="Quinn O."/>
            <person name="Lovegrove M."/>
            <person name="Duncan E.J."/>
            <person name="Remnant E.J."/>
            <person name="Van Eeckhoven J."/>
            <person name="Graham B."/>
            <person name="Knapp R.A."/>
            <person name="Langford K.W."/>
            <person name="Kronenberg Z."/>
            <person name="Press M.O."/>
            <person name="Eacker S.M."/>
            <person name="Wilson-Rankin E.E."/>
            <person name="Purcell J."/>
            <person name="Lester P.J."/>
            <person name="Dearden P.K."/>
        </authorList>
    </citation>
    <scope>NUCLEOTIDE SEQUENCE</scope>
    <source>
        <strain evidence="2">Linc-1</strain>
    </source>
</reference>
<feature type="region of interest" description="Disordered" evidence="1">
    <location>
        <begin position="1"/>
        <end position="48"/>
    </location>
</feature>
<gene>
    <name evidence="2" type="ORF">HZH68_012225</name>
</gene>